<proteinExistence type="predicted"/>
<feature type="compositionally biased region" description="Low complexity" evidence="2">
    <location>
        <begin position="176"/>
        <end position="200"/>
    </location>
</feature>
<keyword evidence="4" id="KW-1185">Reference proteome</keyword>
<feature type="compositionally biased region" description="Polar residues" evidence="2">
    <location>
        <begin position="69"/>
        <end position="84"/>
    </location>
</feature>
<keyword evidence="1" id="KW-0175">Coiled coil</keyword>
<dbReference type="PANTHER" id="PTHR33144:SF45">
    <property type="entry name" value="TRANSPOSASE TNP1_EN_SPM-LIKE DOMAIN-CONTAINING PROTEIN"/>
    <property type="match status" value="1"/>
</dbReference>
<feature type="region of interest" description="Disordered" evidence="2">
    <location>
        <begin position="221"/>
        <end position="242"/>
    </location>
</feature>
<organism evidence="3 4">
    <name type="scientific">Stylosanthes scabra</name>
    <dbReference type="NCBI Taxonomy" id="79078"/>
    <lineage>
        <taxon>Eukaryota</taxon>
        <taxon>Viridiplantae</taxon>
        <taxon>Streptophyta</taxon>
        <taxon>Embryophyta</taxon>
        <taxon>Tracheophyta</taxon>
        <taxon>Spermatophyta</taxon>
        <taxon>Magnoliopsida</taxon>
        <taxon>eudicotyledons</taxon>
        <taxon>Gunneridae</taxon>
        <taxon>Pentapetalae</taxon>
        <taxon>rosids</taxon>
        <taxon>fabids</taxon>
        <taxon>Fabales</taxon>
        <taxon>Fabaceae</taxon>
        <taxon>Papilionoideae</taxon>
        <taxon>50 kb inversion clade</taxon>
        <taxon>dalbergioids sensu lato</taxon>
        <taxon>Dalbergieae</taxon>
        <taxon>Pterocarpus clade</taxon>
        <taxon>Stylosanthes</taxon>
    </lineage>
</organism>
<feature type="coiled-coil region" evidence="1">
    <location>
        <begin position="532"/>
        <end position="559"/>
    </location>
</feature>
<dbReference type="InterPro" id="IPR004252">
    <property type="entry name" value="Probable_transposase_24"/>
</dbReference>
<sequence length="607" mass="66489">MPRVGRFGVPPKKGGNKPSTQAPPLSTNNPATANASSPSIDAQPISQFPSPLIDAPPPNQTPLVWIDATLSQEPPQPLSATQTWPRRRQRTKGPLQVLPSSVDALPATQAPPPTFQAQKPSFNAPPSAQASSTPSTVVPSLAPLATQTQLRHCQWEEAPSQAQQPSIHAAPSTQVPPSSGDAPSSSAASSSSEAPSYPEALIPSIDAPPPITHATSALIDVSPSSEAPSQAPHANQSQRRTRENRKFWTVDVKDASGVRKVAYLKLKNLWNLSSGTKVVLPLNEWKQPVGEAAGLLGQALGQLGANFSALPICYKSWPKVPKNLKEEIFDKIKDKFLINDDLVKKIIIQRIGEKWKENRSEVFHKYYDPELSKEENYVNHPPEINRDHWIQFIDYRLDPNTVEICRKNTESREKLSVVHRLGSKSLARKRHEMEVETGEPVSRGKVFIAMHTKPDGSYPNDAIQAVCDEINRIETEGNCSQTIGPDDSLAQALGEEHSGRIRGFGLGPCKTQLFEAEEKTRCRGLCLDSSRFTQMQQEIVDLRERLERETKSRHEFENAVTLVLQHVATPNMTPELATLLTPLITHAFQASLANGGNAGKSNGKPSN</sequence>
<evidence type="ECO:0000256" key="1">
    <source>
        <dbReference type="SAM" id="Coils"/>
    </source>
</evidence>
<dbReference type="Pfam" id="PF03004">
    <property type="entry name" value="Transposase_24"/>
    <property type="match status" value="1"/>
</dbReference>
<gene>
    <name evidence="3" type="ORF">PIB30_117898</name>
</gene>
<protein>
    <recommendedName>
        <fullName evidence="5">Transposase</fullName>
    </recommendedName>
</protein>
<dbReference type="Proteomes" id="UP001341840">
    <property type="component" value="Unassembled WGS sequence"/>
</dbReference>
<name>A0ABU6ZFV3_9FABA</name>
<evidence type="ECO:0008006" key="5">
    <source>
        <dbReference type="Google" id="ProtNLM"/>
    </source>
</evidence>
<dbReference type="EMBL" id="JASCZI010272182">
    <property type="protein sequence ID" value="MED6220845.1"/>
    <property type="molecule type" value="Genomic_DNA"/>
</dbReference>
<evidence type="ECO:0000313" key="3">
    <source>
        <dbReference type="EMBL" id="MED6220845.1"/>
    </source>
</evidence>
<evidence type="ECO:0000256" key="2">
    <source>
        <dbReference type="SAM" id="MobiDB-lite"/>
    </source>
</evidence>
<feature type="region of interest" description="Disordered" evidence="2">
    <location>
        <begin position="1"/>
        <end position="137"/>
    </location>
</feature>
<feature type="compositionally biased region" description="Low complexity" evidence="2">
    <location>
        <begin position="115"/>
        <end position="136"/>
    </location>
</feature>
<evidence type="ECO:0000313" key="4">
    <source>
        <dbReference type="Proteomes" id="UP001341840"/>
    </source>
</evidence>
<accession>A0ABU6ZFV3</accession>
<comment type="caution">
    <text evidence="3">The sequence shown here is derived from an EMBL/GenBank/DDBJ whole genome shotgun (WGS) entry which is preliminary data.</text>
</comment>
<dbReference type="PANTHER" id="PTHR33144">
    <property type="entry name" value="OS10G0409366 PROTEIN-RELATED"/>
    <property type="match status" value="1"/>
</dbReference>
<feature type="compositionally biased region" description="Polar residues" evidence="2">
    <location>
        <begin position="17"/>
        <end position="49"/>
    </location>
</feature>
<feature type="compositionally biased region" description="Polar residues" evidence="2">
    <location>
        <begin position="160"/>
        <end position="175"/>
    </location>
</feature>
<feature type="compositionally biased region" description="Polar residues" evidence="2">
    <location>
        <begin position="222"/>
        <end position="238"/>
    </location>
</feature>
<feature type="region of interest" description="Disordered" evidence="2">
    <location>
        <begin position="156"/>
        <end position="209"/>
    </location>
</feature>
<reference evidence="3 4" key="1">
    <citation type="journal article" date="2023" name="Plants (Basel)">
        <title>Bridging the Gap: Combining Genomics and Transcriptomics Approaches to Understand Stylosanthes scabra, an Orphan Legume from the Brazilian Caatinga.</title>
        <authorList>
            <person name="Ferreira-Neto J.R.C."/>
            <person name="da Silva M.D."/>
            <person name="Binneck E."/>
            <person name="de Melo N.F."/>
            <person name="da Silva R.H."/>
            <person name="de Melo A.L.T.M."/>
            <person name="Pandolfi V."/>
            <person name="Bustamante F.O."/>
            <person name="Brasileiro-Vidal A.C."/>
            <person name="Benko-Iseppon A.M."/>
        </authorList>
    </citation>
    <scope>NUCLEOTIDE SEQUENCE [LARGE SCALE GENOMIC DNA]</scope>
    <source>
        <tissue evidence="3">Leaves</tissue>
    </source>
</reference>